<evidence type="ECO:0000256" key="4">
    <source>
        <dbReference type="ARBA" id="ARBA00022824"/>
    </source>
</evidence>
<evidence type="ECO:0000256" key="1">
    <source>
        <dbReference type="ARBA" id="ARBA00004477"/>
    </source>
</evidence>
<feature type="compositionally biased region" description="Polar residues" evidence="7">
    <location>
        <begin position="103"/>
        <end position="114"/>
    </location>
</feature>
<feature type="transmembrane region" description="Helical" evidence="8">
    <location>
        <begin position="289"/>
        <end position="307"/>
    </location>
</feature>
<dbReference type="PANTHER" id="PTHR15301">
    <property type="entry name" value="INSULIN-INDUCED GENE 1"/>
    <property type="match status" value="1"/>
</dbReference>
<keyword evidence="4" id="KW-0256">Endoplasmic reticulum</keyword>
<dbReference type="AlphaFoldDB" id="A0AAV9N783"/>
<protein>
    <recommendedName>
        <fullName evidence="11">INSIG domain-containing protein</fullName>
    </recommendedName>
</protein>
<proteinExistence type="inferred from homology"/>
<evidence type="ECO:0008006" key="11">
    <source>
        <dbReference type="Google" id="ProtNLM"/>
    </source>
</evidence>
<feature type="transmembrane region" description="Helical" evidence="8">
    <location>
        <begin position="127"/>
        <end position="150"/>
    </location>
</feature>
<evidence type="ECO:0000256" key="5">
    <source>
        <dbReference type="ARBA" id="ARBA00022989"/>
    </source>
</evidence>
<keyword evidence="6 8" id="KW-0472">Membrane</keyword>
<dbReference type="GeneID" id="89971746"/>
<dbReference type="GO" id="GO:0005789">
    <property type="term" value="C:endoplasmic reticulum membrane"/>
    <property type="evidence" value="ECO:0007669"/>
    <property type="project" value="UniProtKB-SubCell"/>
</dbReference>
<keyword evidence="10" id="KW-1185">Reference proteome</keyword>
<gene>
    <name evidence="9" type="ORF">LTR84_003559</name>
</gene>
<dbReference type="PANTHER" id="PTHR15301:SF3">
    <property type="entry name" value="PROTEIN NSG1-RELATED"/>
    <property type="match status" value="1"/>
</dbReference>
<dbReference type="InterPro" id="IPR025929">
    <property type="entry name" value="INSIG_fam"/>
</dbReference>
<dbReference type="Pfam" id="PF07281">
    <property type="entry name" value="INSIG"/>
    <property type="match status" value="1"/>
</dbReference>
<dbReference type="GO" id="GO:0016126">
    <property type="term" value="P:sterol biosynthetic process"/>
    <property type="evidence" value="ECO:0007669"/>
    <property type="project" value="TreeGrafter"/>
</dbReference>
<dbReference type="EMBL" id="JAVRRD010000016">
    <property type="protein sequence ID" value="KAK5051000.1"/>
    <property type="molecule type" value="Genomic_DNA"/>
</dbReference>
<evidence type="ECO:0000256" key="3">
    <source>
        <dbReference type="ARBA" id="ARBA00022692"/>
    </source>
</evidence>
<comment type="subcellular location">
    <subcellularLocation>
        <location evidence="1">Endoplasmic reticulum membrane</location>
        <topology evidence="1">Multi-pass membrane protein</topology>
    </subcellularLocation>
</comment>
<feature type="transmembrane region" description="Helical" evidence="8">
    <location>
        <begin position="171"/>
        <end position="191"/>
    </location>
</feature>
<sequence length="352" mass="38530">MEMPHLHRPIPRRTFDITPASADSSYPPSPATEPNNPDFLNSPKPDMNPSSRTRSILNLTSSTLFGIYSPVSDGEREELSTPWGTGAQTPSHRRSIDDYRPQDQASNWDTNTVKSRPKPQRRGFQGYVVPLVIQTTLLFAFGVGYGSIVTHLHQSRRIKPVPLPNIDPSSLYHYLCWGILGVILGNALPLVDSFWEQSVSSVNSASQTVQKSARAPGSSSNAEREGSTSSNLDNGTGPMWYSTVRSMGAFVGIAFAVRRIPWQSTFQVALSLAFANPVLWYVIDRSLPGFAFSALVGILGTTVLLVVDPSFVPVPAIHQSMASEQFGVFTWLASILFCTSICFGAIGRRLQL</sequence>
<evidence type="ECO:0000256" key="6">
    <source>
        <dbReference type="ARBA" id="ARBA00023136"/>
    </source>
</evidence>
<dbReference type="RefSeq" id="XP_064705500.1">
    <property type="nucleotide sequence ID" value="XM_064847147.1"/>
</dbReference>
<name>A0AAV9N783_9EURO</name>
<comment type="similarity">
    <text evidence="2">Belongs to the INSIG family.</text>
</comment>
<feature type="transmembrane region" description="Helical" evidence="8">
    <location>
        <begin position="328"/>
        <end position="346"/>
    </location>
</feature>
<comment type="caution">
    <text evidence="9">The sequence shown here is derived from an EMBL/GenBank/DDBJ whole genome shotgun (WGS) entry which is preliminary data.</text>
</comment>
<organism evidence="9 10">
    <name type="scientific">Exophiala bonariae</name>
    <dbReference type="NCBI Taxonomy" id="1690606"/>
    <lineage>
        <taxon>Eukaryota</taxon>
        <taxon>Fungi</taxon>
        <taxon>Dikarya</taxon>
        <taxon>Ascomycota</taxon>
        <taxon>Pezizomycotina</taxon>
        <taxon>Eurotiomycetes</taxon>
        <taxon>Chaetothyriomycetidae</taxon>
        <taxon>Chaetothyriales</taxon>
        <taxon>Herpotrichiellaceae</taxon>
        <taxon>Exophiala</taxon>
    </lineage>
</organism>
<feature type="region of interest" description="Disordered" evidence="7">
    <location>
        <begin position="207"/>
        <end position="234"/>
    </location>
</feature>
<keyword evidence="3 8" id="KW-0812">Transmembrane</keyword>
<feature type="transmembrane region" description="Helical" evidence="8">
    <location>
        <begin position="264"/>
        <end position="283"/>
    </location>
</feature>
<feature type="compositionally biased region" description="Basic residues" evidence="7">
    <location>
        <begin position="1"/>
        <end position="11"/>
    </location>
</feature>
<feature type="region of interest" description="Disordered" evidence="7">
    <location>
        <begin position="73"/>
        <end position="120"/>
    </location>
</feature>
<keyword evidence="5 8" id="KW-1133">Transmembrane helix</keyword>
<reference evidence="9 10" key="1">
    <citation type="submission" date="2023-08" db="EMBL/GenBank/DDBJ databases">
        <title>Black Yeasts Isolated from many extreme environments.</title>
        <authorList>
            <person name="Coleine C."/>
            <person name="Stajich J.E."/>
            <person name="Selbmann L."/>
        </authorList>
    </citation>
    <scope>NUCLEOTIDE SEQUENCE [LARGE SCALE GENOMIC DNA]</scope>
    <source>
        <strain evidence="9 10">CCFEE 5792</strain>
    </source>
</reference>
<evidence type="ECO:0000256" key="8">
    <source>
        <dbReference type="SAM" id="Phobius"/>
    </source>
</evidence>
<evidence type="ECO:0000256" key="7">
    <source>
        <dbReference type="SAM" id="MobiDB-lite"/>
    </source>
</evidence>
<evidence type="ECO:0000256" key="2">
    <source>
        <dbReference type="ARBA" id="ARBA00007475"/>
    </source>
</evidence>
<evidence type="ECO:0000313" key="10">
    <source>
        <dbReference type="Proteomes" id="UP001358417"/>
    </source>
</evidence>
<dbReference type="Proteomes" id="UP001358417">
    <property type="component" value="Unassembled WGS sequence"/>
</dbReference>
<evidence type="ECO:0000313" key="9">
    <source>
        <dbReference type="EMBL" id="KAK5051000.1"/>
    </source>
</evidence>
<feature type="region of interest" description="Disordered" evidence="7">
    <location>
        <begin position="1"/>
        <end position="53"/>
    </location>
</feature>
<accession>A0AAV9N783</accession>